<dbReference type="InterPro" id="IPR016181">
    <property type="entry name" value="Acyl_CoA_acyltransferase"/>
</dbReference>
<dbReference type="SUPFAM" id="SSF55729">
    <property type="entry name" value="Acyl-CoA N-acyltransferases (Nat)"/>
    <property type="match status" value="2"/>
</dbReference>
<dbReference type="Pfam" id="PF00583">
    <property type="entry name" value="Acetyltransf_1"/>
    <property type="match status" value="2"/>
</dbReference>
<evidence type="ECO:0000313" key="2">
    <source>
        <dbReference type="EMBL" id="RNB87484.1"/>
    </source>
</evidence>
<dbReference type="PROSITE" id="PS51186">
    <property type="entry name" value="GNAT"/>
    <property type="match status" value="2"/>
</dbReference>
<accession>A0A3M8DHG4</accession>
<dbReference type="RefSeq" id="WP_122918688.1">
    <property type="nucleotide sequence ID" value="NZ_RHHQ01000012.1"/>
</dbReference>
<dbReference type="InterPro" id="IPR050276">
    <property type="entry name" value="MshD_Acetyltransferase"/>
</dbReference>
<reference evidence="2 3" key="1">
    <citation type="submission" date="2018-10" db="EMBL/GenBank/DDBJ databases">
        <title>Phylogenomics of Brevibacillus.</title>
        <authorList>
            <person name="Dunlap C."/>
        </authorList>
    </citation>
    <scope>NUCLEOTIDE SEQUENCE [LARGE SCALE GENOMIC DNA]</scope>
    <source>
        <strain evidence="2 3">JCM 15716</strain>
    </source>
</reference>
<protein>
    <submittedName>
        <fullName evidence="2">GNAT family N-acetyltransferase</fullName>
    </submittedName>
</protein>
<dbReference type="InterPro" id="IPR000182">
    <property type="entry name" value="GNAT_dom"/>
</dbReference>
<dbReference type="PANTHER" id="PTHR43617">
    <property type="entry name" value="L-AMINO ACID N-ACETYLTRANSFERASE"/>
    <property type="match status" value="1"/>
</dbReference>
<comment type="caution">
    <text evidence="2">The sequence shown here is derived from an EMBL/GenBank/DDBJ whole genome shotgun (WGS) entry which is preliminary data.</text>
</comment>
<dbReference type="CDD" id="cd04301">
    <property type="entry name" value="NAT_SF"/>
    <property type="match status" value="2"/>
</dbReference>
<keyword evidence="2" id="KW-0808">Transferase</keyword>
<feature type="domain" description="N-acetyltransferase" evidence="1">
    <location>
        <begin position="1"/>
        <end position="154"/>
    </location>
</feature>
<dbReference type="GO" id="GO:0016747">
    <property type="term" value="F:acyltransferase activity, transferring groups other than amino-acyl groups"/>
    <property type="evidence" value="ECO:0007669"/>
    <property type="project" value="InterPro"/>
</dbReference>
<evidence type="ECO:0000313" key="3">
    <source>
        <dbReference type="Proteomes" id="UP000271031"/>
    </source>
</evidence>
<dbReference type="AlphaFoldDB" id="A0A3M8DHG4"/>
<dbReference type="Gene3D" id="3.40.630.30">
    <property type="match status" value="2"/>
</dbReference>
<keyword evidence="3" id="KW-1185">Reference proteome</keyword>
<evidence type="ECO:0000259" key="1">
    <source>
        <dbReference type="PROSITE" id="PS51186"/>
    </source>
</evidence>
<dbReference type="OrthoDB" id="2861902at2"/>
<proteinExistence type="predicted"/>
<organism evidence="2 3">
    <name type="scientific">Brevibacillus fluminis</name>
    <dbReference type="NCBI Taxonomy" id="511487"/>
    <lineage>
        <taxon>Bacteria</taxon>
        <taxon>Bacillati</taxon>
        <taxon>Bacillota</taxon>
        <taxon>Bacilli</taxon>
        <taxon>Bacillales</taxon>
        <taxon>Paenibacillaceae</taxon>
        <taxon>Brevibacillus</taxon>
    </lineage>
</organism>
<name>A0A3M8DHG4_9BACL</name>
<sequence length="321" mass="36678">MKVVAWDRAYLVALCQFWNQELGERFPIRKELFAQNSFEDANVLAGGSWIALDAHTDRVIGFVVAKSWQEQGMSVRLGKGIGWIQVLLVAQNERGKGIGRELLARAERALIAQGAQKIWLGRDPYHYFPGIPEESPEVKSWFENKGYTLTEPLENDLLCRYEEGQPFAVPTFADARFRLVERADEEALLRFLHRCFPGRWEYEAIHYFRRGGVGREFVVLEKEGEIIGFCRINDAHSPFIAQNVYWADLMGESYGGIGPLGVDPVHRQKGYGLAVVQAGIAFLRERGVTSIVIDWTTLVSFYEKLGYRSWKQYAKYSKDVN</sequence>
<feature type="domain" description="N-acetyltransferase" evidence="1">
    <location>
        <begin position="175"/>
        <end position="321"/>
    </location>
</feature>
<dbReference type="Proteomes" id="UP000271031">
    <property type="component" value="Unassembled WGS sequence"/>
</dbReference>
<gene>
    <name evidence="2" type="ORF">EDM56_14890</name>
</gene>
<dbReference type="EMBL" id="RHHQ01000012">
    <property type="protein sequence ID" value="RNB87484.1"/>
    <property type="molecule type" value="Genomic_DNA"/>
</dbReference>